<name>A0A2K1IQK6_PHYPA</name>
<dbReference type="EMBL" id="ABEU02000021">
    <property type="protein sequence ID" value="PNR31564.1"/>
    <property type="molecule type" value="Genomic_DNA"/>
</dbReference>
<accession>A0A2K1IQK6</accession>
<dbReference type="Gene3D" id="3.40.50.720">
    <property type="entry name" value="NAD(P)-binding Rossmann-like Domain"/>
    <property type="match status" value="1"/>
</dbReference>
<reference evidence="1 3" key="1">
    <citation type="journal article" date="2008" name="Science">
        <title>The Physcomitrella genome reveals evolutionary insights into the conquest of land by plants.</title>
        <authorList>
            <person name="Rensing S."/>
            <person name="Lang D."/>
            <person name="Zimmer A."/>
            <person name="Terry A."/>
            <person name="Salamov A."/>
            <person name="Shapiro H."/>
            <person name="Nishiyama T."/>
            <person name="Perroud P.-F."/>
            <person name="Lindquist E."/>
            <person name="Kamisugi Y."/>
            <person name="Tanahashi T."/>
            <person name="Sakakibara K."/>
            <person name="Fujita T."/>
            <person name="Oishi K."/>
            <person name="Shin-I T."/>
            <person name="Kuroki Y."/>
            <person name="Toyoda A."/>
            <person name="Suzuki Y."/>
            <person name="Hashimoto A."/>
            <person name="Yamaguchi K."/>
            <person name="Sugano A."/>
            <person name="Kohara Y."/>
            <person name="Fujiyama A."/>
            <person name="Anterola A."/>
            <person name="Aoki S."/>
            <person name="Ashton N."/>
            <person name="Barbazuk W.B."/>
            <person name="Barker E."/>
            <person name="Bennetzen J."/>
            <person name="Bezanilla M."/>
            <person name="Blankenship R."/>
            <person name="Cho S.H."/>
            <person name="Dutcher S."/>
            <person name="Estelle M."/>
            <person name="Fawcett J.A."/>
            <person name="Gundlach H."/>
            <person name="Hanada K."/>
            <person name="Heyl A."/>
            <person name="Hicks K.A."/>
            <person name="Hugh J."/>
            <person name="Lohr M."/>
            <person name="Mayer K."/>
            <person name="Melkozernov A."/>
            <person name="Murata T."/>
            <person name="Nelson D."/>
            <person name="Pils B."/>
            <person name="Prigge M."/>
            <person name="Reiss B."/>
            <person name="Renner T."/>
            <person name="Rombauts S."/>
            <person name="Rushton P."/>
            <person name="Sanderfoot A."/>
            <person name="Schween G."/>
            <person name="Shiu S.-H."/>
            <person name="Stueber K."/>
            <person name="Theodoulou F.L."/>
            <person name="Tu H."/>
            <person name="Van de Peer Y."/>
            <person name="Verrier P.J."/>
            <person name="Waters E."/>
            <person name="Wood A."/>
            <person name="Yang L."/>
            <person name="Cove D."/>
            <person name="Cuming A."/>
            <person name="Hasebe M."/>
            <person name="Lucas S."/>
            <person name="Mishler D.B."/>
            <person name="Reski R."/>
            <person name="Grigoriev I."/>
            <person name="Quatrano R.S."/>
            <person name="Boore J.L."/>
        </authorList>
    </citation>
    <scope>NUCLEOTIDE SEQUENCE [LARGE SCALE GENOMIC DNA]</scope>
    <source>
        <strain evidence="2 3">cv. Gransden 2004</strain>
    </source>
</reference>
<dbReference type="STRING" id="3218.A0A2K1IQK6"/>
<dbReference type="Proteomes" id="UP000006727">
    <property type="component" value="Chromosome 21"/>
</dbReference>
<dbReference type="InterPro" id="IPR036291">
    <property type="entry name" value="NAD(P)-bd_dom_sf"/>
</dbReference>
<dbReference type="InParanoid" id="A0A2K1IQK6"/>
<reference evidence="2" key="3">
    <citation type="submission" date="2020-12" db="UniProtKB">
        <authorList>
            <consortium name="EnsemblPlants"/>
        </authorList>
    </citation>
    <scope>IDENTIFICATION</scope>
</reference>
<gene>
    <name evidence="1" type="ORF">PHYPA_025685</name>
</gene>
<evidence type="ECO:0000313" key="2">
    <source>
        <dbReference type="EnsemblPlants" id="Pp3c21_3670V3.1"/>
    </source>
</evidence>
<proteinExistence type="predicted"/>
<dbReference type="PaxDb" id="3218-PP1S27_73V6.1"/>
<dbReference type="AlphaFoldDB" id="A0A2K1IQK6"/>
<evidence type="ECO:0000313" key="3">
    <source>
        <dbReference type="Proteomes" id="UP000006727"/>
    </source>
</evidence>
<evidence type="ECO:0000313" key="1">
    <source>
        <dbReference type="EMBL" id="PNR31564.1"/>
    </source>
</evidence>
<sequence>MIWKRNLPACNFILGRIINISSVVGATGNTGQANYCAGTEGEIGFIKPVPQEYAGSNFTMNEEIEEEAILKNFSLGLCLASSENLYDPAPSGLIGP</sequence>
<reference evidence="1 3" key="2">
    <citation type="journal article" date="2018" name="Plant J.">
        <title>The Physcomitrella patens chromosome-scale assembly reveals moss genome structure and evolution.</title>
        <authorList>
            <person name="Lang D."/>
            <person name="Ullrich K.K."/>
            <person name="Murat F."/>
            <person name="Fuchs J."/>
            <person name="Jenkins J."/>
            <person name="Haas F.B."/>
            <person name="Piednoel M."/>
            <person name="Gundlach H."/>
            <person name="Van Bel M."/>
            <person name="Meyberg R."/>
            <person name="Vives C."/>
            <person name="Morata J."/>
            <person name="Symeonidi A."/>
            <person name="Hiss M."/>
            <person name="Muchero W."/>
            <person name="Kamisugi Y."/>
            <person name="Saleh O."/>
            <person name="Blanc G."/>
            <person name="Decker E.L."/>
            <person name="van Gessel N."/>
            <person name="Grimwood J."/>
            <person name="Hayes R.D."/>
            <person name="Graham S.W."/>
            <person name="Gunter L.E."/>
            <person name="McDaniel S.F."/>
            <person name="Hoernstein S.N.W."/>
            <person name="Larsson A."/>
            <person name="Li F.W."/>
            <person name="Perroud P.F."/>
            <person name="Phillips J."/>
            <person name="Ranjan P."/>
            <person name="Rokshar D.S."/>
            <person name="Rothfels C.J."/>
            <person name="Schneider L."/>
            <person name="Shu S."/>
            <person name="Stevenson D.W."/>
            <person name="Thummler F."/>
            <person name="Tillich M."/>
            <person name="Villarreal Aguilar J.C."/>
            <person name="Widiez T."/>
            <person name="Wong G.K."/>
            <person name="Wymore A."/>
            <person name="Zhang Y."/>
            <person name="Zimmer A.D."/>
            <person name="Quatrano R.S."/>
            <person name="Mayer K.F.X."/>
            <person name="Goodstein D."/>
            <person name="Casacuberta J.M."/>
            <person name="Vandepoele K."/>
            <person name="Reski R."/>
            <person name="Cuming A.C."/>
            <person name="Tuskan G.A."/>
            <person name="Maumus F."/>
            <person name="Salse J."/>
            <person name="Schmutz J."/>
            <person name="Rensing S.A."/>
        </authorList>
    </citation>
    <scope>NUCLEOTIDE SEQUENCE [LARGE SCALE GENOMIC DNA]</scope>
    <source>
        <strain evidence="2 3">cv. Gransden 2004</strain>
    </source>
</reference>
<dbReference type="Gramene" id="Pp3c21_3670V3.1">
    <property type="protein sequence ID" value="Pp3c21_3670V3.1"/>
    <property type="gene ID" value="Pp3c21_3670"/>
</dbReference>
<dbReference type="EnsemblPlants" id="Pp3c21_3670V3.1">
    <property type="protein sequence ID" value="Pp3c21_3670V3.1"/>
    <property type="gene ID" value="Pp3c21_3670"/>
</dbReference>
<dbReference type="SUPFAM" id="SSF51735">
    <property type="entry name" value="NAD(P)-binding Rossmann-fold domains"/>
    <property type="match status" value="1"/>
</dbReference>
<keyword evidence="3" id="KW-1185">Reference proteome</keyword>
<protein>
    <submittedName>
        <fullName evidence="1 2">Uncharacterized protein</fullName>
    </submittedName>
</protein>
<organism evidence="1">
    <name type="scientific">Physcomitrium patens</name>
    <name type="common">Spreading-leaved earth moss</name>
    <name type="synonym">Physcomitrella patens</name>
    <dbReference type="NCBI Taxonomy" id="3218"/>
    <lineage>
        <taxon>Eukaryota</taxon>
        <taxon>Viridiplantae</taxon>
        <taxon>Streptophyta</taxon>
        <taxon>Embryophyta</taxon>
        <taxon>Bryophyta</taxon>
        <taxon>Bryophytina</taxon>
        <taxon>Bryopsida</taxon>
        <taxon>Funariidae</taxon>
        <taxon>Funariales</taxon>
        <taxon>Funariaceae</taxon>
        <taxon>Physcomitrium</taxon>
    </lineage>
</organism>